<dbReference type="Proteomes" id="UP000479710">
    <property type="component" value="Unassembled WGS sequence"/>
</dbReference>
<sequence>MEEGIGREGGRGGRAGCRVLVGEEGAGGEVAGLGKRVSSRDEVERSEGRQVGRWGRRCQAERHPLGPR</sequence>
<keyword evidence="3" id="KW-1185">Reference proteome</keyword>
<proteinExistence type="predicted"/>
<name>A0A6G1EBE0_9ORYZ</name>
<accession>A0A6G1EBE0</accession>
<protein>
    <submittedName>
        <fullName evidence="2">Uncharacterized protein</fullName>
    </submittedName>
</protein>
<dbReference type="EMBL" id="SPHZ02000004">
    <property type="protein sequence ID" value="KAF0921906.1"/>
    <property type="molecule type" value="Genomic_DNA"/>
</dbReference>
<reference evidence="2 3" key="1">
    <citation type="submission" date="2019-11" db="EMBL/GenBank/DDBJ databases">
        <title>Whole genome sequence of Oryza granulata.</title>
        <authorList>
            <person name="Li W."/>
        </authorList>
    </citation>
    <scope>NUCLEOTIDE SEQUENCE [LARGE SCALE GENOMIC DNA]</scope>
    <source>
        <strain evidence="3">cv. Menghai</strain>
        <tissue evidence="2">Leaf</tissue>
    </source>
</reference>
<feature type="region of interest" description="Disordered" evidence="1">
    <location>
        <begin position="28"/>
        <end position="68"/>
    </location>
</feature>
<evidence type="ECO:0000313" key="2">
    <source>
        <dbReference type="EMBL" id="KAF0921906.1"/>
    </source>
</evidence>
<feature type="compositionally biased region" description="Basic and acidic residues" evidence="1">
    <location>
        <begin position="58"/>
        <end position="68"/>
    </location>
</feature>
<gene>
    <name evidence="2" type="ORF">E2562_020516</name>
</gene>
<evidence type="ECO:0000313" key="3">
    <source>
        <dbReference type="Proteomes" id="UP000479710"/>
    </source>
</evidence>
<feature type="compositionally biased region" description="Basic and acidic residues" evidence="1">
    <location>
        <begin position="38"/>
        <end position="50"/>
    </location>
</feature>
<comment type="caution">
    <text evidence="2">The sequence shown here is derived from an EMBL/GenBank/DDBJ whole genome shotgun (WGS) entry which is preliminary data.</text>
</comment>
<dbReference type="AlphaFoldDB" id="A0A6G1EBE0"/>
<organism evidence="2 3">
    <name type="scientific">Oryza meyeriana var. granulata</name>
    <dbReference type="NCBI Taxonomy" id="110450"/>
    <lineage>
        <taxon>Eukaryota</taxon>
        <taxon>Viridiplantae</taxon>
        <taxon>Streptophyta</taxon>
        <taxon>Embryophyta</taxon>
        <taxon>Tracheophyta</taxon>
        <taxon>Spermatophyta</taxon>
        <taxon>Magnoliopsida</taxon>
        <taxon>Liliopsida</taxon>
        <taxon>Poales</taxon>
        <taxon>Poaceae</taxon>
        <taxon>BOP clade</taxon>
        <taxon>Oryzoideae</taxon>
        <taxon>Oryzeae</taxon>
        <taxon>Oryzinae</taxon>
        <taxon>Oryza</taxon>
        <taxon>Oryza meyeriana</taxon>
    </lineage>
</organism>
<evidence type="ECO:0000256" key="1">
    <source>
        <dbReference type="SAM" id="MobiDB-lite"/>
    </source>
</evidence>